<evidence type="ECO:0008006" key="3">
    <source>
        <dbReference type="Google" id="ProtNLM"/>
    </source>
</evidence>
<gene>
    <name evidence="1" type="ORF">J2T15_005849</name>
</gene>
<dbReference type="Pfam" id="PF10704">
    <property type="entry name" value="DUF2508"/>
    <property type="match status" value="1"/>
</dbReference>
<evidence type="ECO:0000313" key="2">
    <source>
        <dbReference type="Proteomes" id="UP001229346"/>
    </source>
</evidence>
<proteinExistence type="predicted"/>
<evidence type="ECO:0000313" key="1">
    <source>
        <dbReference type="EMBL" id="MDQ0116373.1"/>
    </source>
</evidence>
<comment type="caution">
    <text evidence="1">The sequence shown here is derived from an EMBL/GenBank/DDBJ whole genome shotgun (WGS) entry which is preliminary data.</text>
</comment>
<name>A0ABT9U9V9_PAEHA</name>
<accession>A0ABT9U9V9</accession>
<keyword evidence="2" id="KW-1185">Reference proteome</keyword>
<dbReference type="RefSeq" id="WP_307208427.1">
    <property type="nucleotide sequence ID" value="NZ_JAUSST010000012.1"/>
</dbReference>
<organism evidence="1 2">
    <name type="scientific">Paenibacillus harenae</name>
    <dbReference type="NCBI Taxonomy" id="306543"/>
    <lineage>
        <taxon>Bacteria</taxon>
        <taxon>Bacillati</taxon>
        <taxon>Bacillota</taxon>
        <taxon>Bacilli</taxon>
        <taxon>Bacillales</taxon>
        <taxon>Paenibacillaceae</taxon>
        <taxon>Paenibacillus</taxon>
    </lineage>
</organism>
<protein>
    <recommendedName>
        <fullName evidence="3">DUF2508 family protein</fullName>
    </recommendedName>
</protein>
<reference evidence="1 2" key="1">
    <citation type="submission" date="2023-07" db="EMBL/GenBank/DDBJ databases">
        <title>Sorghum-associated microbial communities from plants grown in Nebraska, USA.</title>
        <authorList>
            <person name="Schachtman D."/>
        </authorList>
    </citation>
    <scope>NUCLEOTIDE SEQUENCE [LARGE SCALE GENOMIC DNA]</scope>
    <source>
        <strain evidence="1 2">CC482</strain>
    </source>
</reference>
<dbReference type="EMBL" id="JAUSSU010000018">
    <property type="protein sequence ID" value="MDQ0116373.1"/>
    <property type="molecule type" value="Genomic_DNA"/>
</dbReference>
<sequence length="81" mass="9852">MTLERPATHLSDQEWRERLRKEIKEAHRDWVNANRFFEYALGQDQVDYAIYAIITAEKRYEMLLRLAKRTCNHWPQWGGVM</sequence>
<dbReference type="InterPro" id="IPR019644">
    <property type="entry name" value="DUF2508"/>
</dbReference>
<dbReference type="Proteomes" id="UP001229346">
    <property type="component" value="Unassembled WGS sequence"/>
</dbReference>